<dbReference type="EMBL" id="WCGB01000043">
    <property type="protein sequence ID" value="NRN92134.1"/>
    <property type="molecule type" value="Genomic_DNA"/>
</dbReference>
<reference evidence="4" key="1">
    <citation type="submission" date="2019-09" db="EMBL/GenBank/DDBJ databases">
        <title>Comparative genomic analysis of Lactobacillus helveticus.</title>
        <authorList>
            <person name="Zhang H."/>
            <person name="Chen Y."/>
            <person name="Zhong Z."/>
        </authorList>
    </citation>
    <scope>NUCLEOTIDE SEQUENCE</scope>
    <source>
        <strain evidence="4">IMAU50013</strain>
    </source>
</reference>
<evidence type="ECO:0000256" key="1">
    <source>
        <dbReference type="ARBA" id="ARBA00022676"/>
    </source>
</evidence>
<gene>
    <name evidence="4" type="ORF">IMAU50013_01681</name>
</gene>
<protein>
    <submittedName>
        <fullName evidence="4">Pyrimidine-nucleoside phosphorylase</fullName>
    </submittedName>
</protein>
<name>A0A9Q5G6P0_LACHE</name>
<dbReference type="Proteomes" id="UP000601587">
    <property type="component" value="Unassembled WGS sequence"/>
</dbReference>
<organism evidence="4 5">
    <name type="scientific">Lactobacillus helveticus</name>
    <name type="common">Lactobacillus suntoryeus</name>
    <dbReference type="NCBI Taxonomy" id="1587"/>
    <lineage>
        <taxon>Bacteria</taxon>
        <taxon>Bacillati</taxon>
        <taxon>Bacillota</taxon>
        <taxon>Bacilli</taxon>
        <taxon>Lactobacillales</taxon>
        <taxon>Lactobacillaceae</taxon>
        <taxon>Lactobacillus</taxon>
    </lineage>
</organism>
<dbReference type="Gene3D" id="3.40.1030.10">
    <property type="entry name" value="Nucleoside phosphorylase/phosphoribosyltransferase catalytic domain"/>
    <property type="match status" value="1"/>
</dbReference>
<proteinExistence type="predicted"/>
<evidence type="ECO:0000256" key="3">
    <source>
        <dbReference type="SAM" id="MobiDB-lite"/>
    </source>
</evidence>
<accession>A0A9Q5G6P0</accession>
<dbReference type="SUPFAM" id="SSF52418">
    <property type="entry name" value="Nucleoside phosphorylase/phosphoribosyltransferase catalytic domain"/>
    <property type="match status" value="1"/>
</dbReference>
<keyword evidence="1" id="KW-0328">Glycosyltransferase</keyword>
<keyword evidence="2" id="KW-0808">Transferase</keyword>
<dbReference type="GO" id="GO:0016757">
    <property type="term" value="F:glycosyltransferase activity"/>
    <property type="evidence" value="ECO:0007669"/>
    <property type="project" value="UniProtKB-KW"/>
</dbReference>
<evidence type="ECO:0000313" key="5">
    <source>
        <dbReference type="Proteomes" id="UP000601587"/>
    </source>
</evidence>
<feature type="region of interest" description="Disordered" evidence="3">
    <location>
        <begin position="22"/>
        <end position="41"/>
    </location>
</feature>
<evidence type="ECO:0000313" key="4">
    <source>
        <dbReference type="EMBL" id="NRN92134.1"/>
    </source>
</evidence>
<evidence type="ECO:0000256" key="2">
    <source>
        <dbReference type="ARBA" id="ARBA00022679"/>
    </source>
</evidence>
<dbReference type="AlphaFoldDB" id="A0A9Q5G6P0"/>
<sequence length="41" mass="4415">MCEEVIHNGQALASFEAMVRDQGGDPNVVNDPNGVLPQAKY</sequence>
<comment type="caution">
    <text evidence="4">The sequence shown here is derived from an EMBL/GenBank/DDBJ whole genome shotgun (WGS) entry which is preliminary data.</text>
</comment>
<dbReference type="InterPro" id="IPR035902">
    <property type="entry name" value="Nuc_phospho_transferase"/>
</dbReference>